<dbReference type="EMBL" id="CP124756">
    <property type="protein sequence ID" value="WGZ92666.1"/>
    <property type="molecule type" value="Genomic_DNA"/>
</dbReference>
<organism evidence="2">
    <name type="scientific">Candidatus Thiothrix putei</name>
    <dbReference type="NCBI Taxonomy" id="3080811"/>
    <lineage>
        <taxon>Bacteria</taxon>
        <taxon>Pseudomonadati</taxon>
        <taxon>Pseudomonadota</taxon>
        <taxon>Gammaproteobacteria</taxon>
        <taxon>Thiotrichales</taxon>
        <taxon>Thiotrichaceae</taxon>
        <taxon>Thiothrix</taxon>
    </lineage>
</organism>
<dbReference type="AlphaFoldDB" id="A0AA95HD74"/>
<accession>A0AA95HD74</accession>
<feature type="region of interest" description="Disordered" evidence="1">
    <location>
        <begin position="1"/>
        <end position="22"/>
    </location>
</feature>
<reference evidence="2" key="1">
    <citation type="journal article" date="2023" name="Int. J. Mol. Sci.">
        <title>Metagenomics Revealed a New Genus 'Candidatus Thiocaldithrix dubininis' gen. nov., sp. nov. and a New Species 'Candidatus Thiothrix putei' sp. nov. in the Family Thiotrichaceae, Some Members of Which Have Traits of Both Na+- and H+-Motive Energetics.</title>
        <authorList>
            <person name="Ravin N.V."/>
            <person name="Muntyan M.S."/>
            <person name="Smolyakov D.D."/>
            <person name="Rudenko T.S."/>
            <person name="Beletsky A.V."/>
            <person name="Mardanov A.V."/>
            <person name="Grabovich M.Y."/>
        </authorList>
    </citation>
    <scope>NUCLEOTIDE SEQUENCE</scope>
    <source>
        <strain evidence="2">GKL-02</strain>
    </source>
</reference>
<name>A0AA95HD74_9GAMM</name>
<gene>
    <name evidence="2" type="ORF">QJT81_12410</name>
</gene>
<dbReference type="Proteomes" id="UP001301326">
    <property type="component" value="Chromosome"/>
</dbReference>
<reference evidence="2" key="2">
    <citation type="submission" date="2023-04" db="EMBL/GenBank/DDBJ databases">
        <authorList>
            <person name="Beletskiy A.V."/>
            <person name="Mardanov A.V."/>
            <person name="Ravin N.V."/>
        </authorList>
    </citation>
    <scope>NUCLEOTIDE SEQUENCE</scope>
    <source>
        <strain evidence="2">GKL-02</strain>
    </source>
</reference>
<protein>
    <submittedName>
        <fullName evidence="2">Uncharacterized protein</fullName>
    </submittedName>
</protein>
<proteinExistence type="predicted"/>
<evidence type="ECO:0000256" key="1">
    <source>
        <dbReference type="SAM" id="MobiDB-lite"/>
    </source>
</evidence>
<evidence type="ECO:0000313" key="2">
    <source>
        <dbReference type="EMBL" id="WGZ92666.1"/>
    </source>
</evidence>
<sequence length="136" mass="15529">MSRKDKQQKQKKPQTLNDKYSSSYTSVNRHMMEMEHVPFDFDQHLLNYNNRRGREGSERIRQMNHSIAMDEAYQSSKIEATGKPAPKTNPSVVDELSESVMRSFDKTVNKFSTVAGTYLGGKFAKWSYGKIVAATA</sequence>
<dbReference type="KEGG" id="tput:QJT81_12410"/>